<evidence type="ECO:0000313" key="8">
    <source>
        <dbReference type="EMBL" id="VFJ50623.1"/>
    </source>
</evidence>
<keyword evidence="2 6" id="KW-0479">Metal-binding</keyword>
<dbReference type="NCBIfam" id="NF001159">
    <property type="entry name" value="PRK00150.1-3"/>
    <property type="match status" value="1"/>
</dbReference>
<evidence type="ECO:0000256" key="2">
    <source>
        <dbReference type="ARBA" id="ARBA00022723"/>
    </source>
</evidence>
<keyword evidence="4 6" id="KW-0648">Protein biosynthesis</keyword>
<dbReference type="AlphaFoldDB" id="A0A450RZP6"/>
<dbReference type="HAMAP" id="MF_00163">
    <property type="entry name" value="Pep_deformylase"/>
    <property type="match status" value="1"/>
</dbReference>
<keyword evidence="5 6" id="KW-0408">Iron</keyword>
<name>A0A450RZP6_9GAMM</name>
<dbReference type="PANTHER" id="PTHR10458:SF22">
    <property type="entry name" value="PEPTIDE DEFORMYLASE"/>
    <property type="match status" value="1"/>
</dbReference>
<evidence type="ECO:0000256" key="5">
    <source>
        <dbReference type="ARBA" id="ARBA00023004"/>
    </source>
</evidence>
<dbReference type="PIRSF" id="PIRSF004749">
    <property type="entry name" value="Pep_def"/>
    <property type="match status" value="1"/>
</dbReference>
<dbReference type="PANTHER" id="PTHR10458">
    <property type="entry name" value="PEPTIDE DEFORMYLASE"/>
    <property type="match status" value="1"/>
</dbReference>
<dbReference type="GO" id="GO:0042586">
    <property type="term" value="F:peptide deformylase activity"/>
    <property type="evidence" value="ECO:0007669"/>
    <property type="project" value="UniProtKB-UniRule"/>
</dbReference>
<comment type="similarity">
    <text evidence="1 6">Belongs to the polypeptide deformylase family.</text>
</comment>
<dbReference type="SUPFAM" id="SSF56420">
    <property type="entry name" value="Peptide deformylase"/>
    <property type="match status" value="1"/>
</dbReference>
<keyword evidence="3 6" id="KW-0378">Hydrolase</keyword>
<gene>
    <name evidence="6" type="primary">def</name>
    <name evidence="7" type="ORF">BECKFW1821A_GA0114235_100839</name>
    <name evidence="8" type="ORF">BECKFW1821B_GA0114236_100733</name>
</gene>
<feature type="binding site" evidence="6">
    <location>
        <position position="137"/>
    </location>
    <ligand>
        <name>Fe cation</name>
        <dbReference type="ChEBI" id="CHEBI:24875"/>
    </ligand>
</feature>
<evidence type="ECO:0000256" key="4">
    <source>
        <dbReference type="ARBA" id="ARBA00022917"/>
    </source>
</evidence>
<proteinExistence type="inferred from homology"/>
<dbReference type="InterPro" id="IPR036821">
    <property type="entry name" value="Peptide_deformylase_sf"/>
</dbReference>
<comment type="cofactor">
    <cofactor evidence="6">
        <name>Fe(2+)</name>
        <dbReference type="ChEBI" id="CHEBI:29033"/>
    </cofactor>
    <text evidence="6">Binds 1 Fe(2+) ion.</text>
</comment>
<dbReference type="InterPro" id="IPR023635">
    <property type="entry name" value="Peptide_deformylase"/>
</dbReference>
<dbReference type="FunFam" id="3.90.45.10:FF:000001">
    <property type="entry name" value="Peptide deformylase"/>
    <property type="match status" value="1"/>
</dbReference>
<dbReference type="Pfam" id="PF01327">
    <property type="entry name" value="Pep_deformylase"/>
    <property type="match status" value="1"/>
</dbReference>
<organism evidence="7">
    <name type="scientific">Candidatus Kentrum sp. FW</name>
    <dbReference type="NCBI Taxonomy" id="2126338"/>
    <lineage>
        <taxon>Bacteria</taxon>
        <taxon>Pseudomonadati</taxon>
        <taxon>Pseudomonadota</taxon>
        <taxon>Gammaproteobacteria</taxon>
        <taxon>Candidatus Kentrum</taxon>
    </lineage>
</organism>
<dbReference type="CDD" id="cd00487">
    <property type="entry name" value="Pep_deformylase"/>
    <property type="match status" value="1"/>
</dbReference>
<evidence type="ECO:0000256" key="6">
    <source>
        <dbReference type="HAMAP-Rule" id="MF_00163"/>
    </source>
</evidence>
<evidence type="ECO:0000256" key="3">
    <source>
        <dbReference type="ARBA" id="ARBA00022801"/>
    </source>
</evidence>
<dbReference type="EMBL" id="CAADFD010000007">
    <property type="protein sequence ID" value="VFJ50623.1"/>
    <property type="molecule type" value="Genomic_DNA"/>
</dbReference>
<protein>
    <recommendedName>
        <fullName evidence="6">Peptide deformylase</fullName>
        <shortName evidence="6">PDF</shortName>
        <ecNumber evidence="6">3.5.1.88</ecNumber>
    </recommendedName>
    <alternativeName>
        <fullName evidence="6">Polypeptide deformylase</fullName>
    </alternativeName>
</protein>
<sequence length="167" mass="18970">MSLLTILHYPDQRLRNRADPIEVIDDKARQLIDDMFHTMYAAEGIGLAATQVGVPKRIIVVDISRQANQPLCLINPVITAKDGTIEMEEGCLSVPDVRENVKRAEQIRVTALDKNGQPFEQEADDLLAVCIQHEIDHLDGKLFVDYLSRLKRQRIRTKAHKQQYSSP</sequence>
<dbReference type="EC" id="3.5.1.88" evidence="6"/>
<dbReference type="NCBIfam" id="TIGR00079">
    <property type="entry name" value="pept_deformyl"/>
    <property type="match status" value="1"/>
</dbReference>
<feature type="binding site" evidence="6">
    <location>
        <position position="133"/>
    </location>
    <ligand>
        <name>Fe cation</name>
        <dbReference type="ChEBI" id="CHEBI:24875"/>
    </ligand>
</feature>
<dbReference type="PRINTS" id="PR01576">
    <property type="entry name" value="PDEFORMYLASE"/>
</dbReference>
<comment type="catalytic activity">
    <reaction evidence="6">
        <text>N-terminal N-formyl-L-methionyl-[peptide] + H2O = N-terminal L-methionyl-[peptide] + formate</text>
        <dbReference type="Rhea" id="RHEA:24420"/>
        <dbReference type="Rhea" id="RHEA-COMP:10639"/>
        <dbReference type="Rhea" id="RHEA-COMP:10640"/>
        <dbReference type="ChEBI" id="CHEBI:15377"/>
        <dbReference type="ChEBI" id="CHEBI:15740"/>
        <dbReference type="ChEBI" id="CHEBI:49298"/>
        <dbReference type="ChEBI" id="CHEBI:64731"/>
        <dbReference type="EC" id="3.5.1.88"/>
    </reaction>
</comment>
<dbReference type="GO" id="GO:0046872">
    <property type="term" value="F:metal ion binding"/>
    <property type="evidence" value="ECO:0007669"/>
    <property type="project" value="UniProtKB-KW"/>
</dbReference>
<feature type="active site" evidence="6">
    <location>
        <position position="134"/>
    </location>
</feature>
<accession>A0A450RZP6</accession>
<feature type="binding site" evidence="6">
    <location>
        <position position="91"/>
    </location>
    <ligand>
        <name>Fe cation</name>
        <dbReference type="ChEBI" id="CHEBI:24875"/>
    </ligand>
</feature>
<dbReference type="Gene3D" id="3.90.45.10">
    <property type="entry name" value="Peptide deformylase"/>
    <property type="match status" value="1"/>
</dbReference>
<reference evidence="7" key="1">
    <citation type="submission" date="2019-02" db="EMBL/GenBank/DDBJ databases">
        <authorList>
            <person name="Gruber-Vodicka R. H."/>
            <person name="Seah K. B. B."/>
        </authorList>
    </citation>
    <scope>NUCLEOTIDE SEQUENCE</scope>
    <source>
        <strain evidence="8">BECK_BZ106</strain>
        <strain evidence="7">BECK_BZ15</strain>
    </source>
</reference>
<dbReference type="GO" id="GO:0006412">
    <property type="term" value="P:translation"/>
    <property type="evidence" value="ECO:0007669"/>
    <property type="project" value="UniProtKB-UniRule"/>
</dbReference>
<evidence type="ECO:0000313" key="7">
    <source>
        <dbReference type="EMBL" id="VFJ44832.1"/>
    </source>
</evidence>
<evidence type="ECO:0000256" key="1">
    <source>
        <dbReference type="ARBA" id="ARBA00010759"/>
    </source>
</evidence>
<dbReference type="EMBL" id="CAADEW010000008">
    <property type="protein sequence ID" value="VFJ44832.1"/>
    <property type="molecule type" value="Genomic_DNA"/>
</dbReference>
<comment type="function">
    <text evidence="6">Removes the formyl group from the N-terminal Met of newly synthesized proteins. Requires at least a dipeptide for an efficient rate of reaction. N-terminal L-methionine is a prerequisite for activity but the enzyme has broad specificity at other positions.</text>
</comment>